<organism evidence="3 4">
    <name type="scientific">Anthostomella pinea</name>
    <dbReference type="NCBI Taxonomy" id="933095"/>
    <lineage>
        <taxon>Eukaryota</taxon>
        <taxon>Fungi</taxon>
        <taxon>Dikarya</taxon>
        <taxon>Ascomycota</taxon>
        <taxon>Pezizomycotina</taxon>
        <taxon>Sordariomycetes</taxon>
        <taxon>Xylariomycetidae</taxon>
        <taxon>Xylariales</taxon>
        <taxon>Xylariaceae</taxon>
        <taxon>Anthostomella</taxon>
    </lineage>
</organism>
<keyword evidence="4" id="KW-1185">Reference proteome</keyword>
<feature type="domain" description="WSC" evidence="2">
    <location>
        <begin position="363"/>
        <end position="460"/>
    </location>
</feature>
<comment type="caution">
    <text evidence="3">The sequence shown here is derived from an EMBL/GenBank/DDBJ whole genome shotgun (WGS) entry which is preliminary data.</text>
</comment>
<dbReference type="Proteomes" id="UP001295740">
    <property type="component" value="Unassembled WGS sequence"/>
</dbReference>
<dbReference type="PANTHER" id="PTHR43662:SF3">
    <property type="entry name" value="DOMAIN PROTEIN, PUTATIVE (AFU_ORTHOLOGUE AFUA_6G11970)-RELATED"/>
    <property type="match status" value="1"/>
</dbReference>
<evidence type="ECO:0000259" key="2">
    <source>
        <dbReference type="PROSITE" id="PS51212"/>
    </source>
</evidence>
<evidence type="ECO:0000256" key="1">
    <source>
        <dbReference type="SAM" id="SignalP"/>
    </source>
</evidence>
<keyword evidence="1" id="KW-0732">Signal</keyword>
<dbReference type="AlphaFoldDB" id="A0AAI8VEA5"/>
<proteinExistence type="predicted"/>
<accession>A0AAI8VEA5</accession>
<dbReference type="PROSITE" id="PS51212">
    <property type="entry name" value="WSC"/>
    <property type="match status" value="1"/>
</dbReference>
<feature type="signal peptide" evidence="1">
    <location>
        <begin position="1"/>
        <end position="22"/>
    </location>
</feature>
<dbReference type="InterPro" id="IPR018535">
    <property type="entry name" value="DUF1996"/>
</dbReference>
<evidence type="ECO:0000313" key="4">
    <source>
        <dbReference type="Proteomes" id="UP001295740"/>
    </source>
</evidence>
<name>A0AAI8VEA5_9PEZI</name>
<feature type="chain" id="PRO_5042533551" evidence="1">
    <location>
        <begin position="23"/>
        <end position="474"/>
    </location>
</feature>
<dbReference type="PANTHER" id="PTHR43662">
    <property type="match status" value="1"/>
</dbReference>
<dbReference type="EMBL" id="CAUWAG010000004">
    <property type="protein sequence ID" value="CAJ2502963.1"/>
    <property type="molecule type" value="Genomic_DNA"/>
</dbReference>
<sequence length="474" mass="51147">MPGMTYTKALVGFAAFAVQVNAFWKMPCSSPVVVERADPIIDPGAISGHVHTILGSNAFNFTMDYASTQTATCSTCKAFEDLSSYWVPTLYYHAENGSFIPVQQSGGALVYYLQRTDPKDPKLEEGLLAFPKDFRMIAGDMTRRNTSEADAPNGEAAASFVCLGLDGPKTPELPKQNCPGGLRAQINFPSCWNGVDKDSPDHKSHVAYPSRLDTGYCPDSHPHRFITLFYEVIWSVDPFKDMWYGDGQPFVFSYGDPTGTGYHGDFVNGWDVDVLQTAINTCNSASGVVEECGAFTFRKDDDMKACKALSRVDEPITGVLAALPGCNPVQTGPETAQFDSSCTNVVKEIGDPIMPYTDMTKQGWKYVACAKDPQGQSRTLDGATSADTKDMTVDKCIKLCGDAGFTYAGLEYYTQCFCGDTLDASRMPTNGTMGDCSYPCSGDPTQLCGGGAQVAVYTKCAGGDCTNADVPDLF</sequence>
<dbReference type="SMART" id="SM00321">
    <property type="entry name" value="WSC"/>
    <property type="match status" value="1"/>
</dbReference>
<dbReference type="InterPro" id="IPR002889">
    <property type="entry name" value="WSC_carb-bd"/>
</dbReference>
<protein>
    <submittedName>
        <fullName evidence="3">Uu.00g103570.m01.CDS01</fullName>
    </submittedName>
</protein>
<dbReference type="Pfam" id="PF09362">
    <property type="entry name" value="DUF1996"/>
    <property type="match status" value="1"/>
</dbReference>
<reference evidence="3" key="1">
    <citation type="submission" date="2023-10" db="EMBL/GenBank/DDBJ databases">
        <authorList>
            <person name="Hackl T."/>
        </authorList>
    </citation>
    <scope>NUCLEOTIDE SEQUENCE</scope>
</reference>
<evidence type="ECO:0000313" key="3">
    <source>
        <dbReference type="EMBL" id="CAJ2502963.1"/>
    </source>
</evidence>
<gene>
    <name evidence="3" type="ORF">KHLLAP_LOCUS3431</name>
</gene>
<dbReference type="Pfam" id="PF01822">
    <property type="entry name" value="WSC"/>
    <property type="match status" value="1"/>
</dbReference>